<organism evidence="3 4">
    <name type="scientific">Dinoponera quadriceps</name>
    <name type="common">South American ant</name>
    <dbReference type="NCBI Taxonomy" id="609295"/>
    <lineage>
        <taxon>Eukaryota</taxon>
        <taxon>Metazoa</taxon>
        <taxon>Ecdysozoa</taxon>
        <taxon>Arthropoda</taxon>
        <taxon>Hexapoda</taxon>
        <taxon>Insecta</taxon>
        <taxon>Pterygota</taxon>
        <taxon>Neoptera</taxon>
        <taxon>Endopterygota</taxon>
        <taxon>Hymenoptera</taxon>
        <taxon>Apocrita</taxon>
        <taxon>Aculeata</taxon>
        <taxon>Formicoidea</taxon>
        <taxon>Formicidae</taxon>
        <taxon>Ponerinae</taxon>
        <taxon>Ponerini</taxon>
        <taxon>Dinoponera</taxon>
    </lineage>
</organism>
<protein>
    <submittedName>
        <fullName evidence="4">Uncharacterized protein LOC106751012 isoform X1</fullName>
    </submittedName>
</protein>
<reference evidence="4" key="1">
    <citation type="submission" date="2025-08" db="UniProtKB">
        <authorList>
            <consortium name="RefSeq"/>
        </authorList>
    </citation>
    <scope>IDENTIFICATION</scope>
</reference>
<evidence type="ECO:0000313" key="3">
    <source>
        <dbReference type="Proteomes" id="UP000515204"/>
    </source>
</evidence>
<dbReference type="GeneID" id="106751012"/>
<name>A0A6P3Y8J3_DINQU</name>
<dbReference type="InterPro" id="IPR038211">
    <property type="entry name" value="Ant_venon_allerg_soli_2/4_sf"/>
</dbReference>
<sequence>MAYSLDPVRLRKFSDNLVKCSEELGTSTTSLSAEALLCAMGRDGKLLDDNGEYIRDAVVQDLKDVISDPSTLKRAQEMLTKCFDDADQSGSIGRERTIKIAIKCIIPILPLFDKPQ</sequence>
<evidence type="ECO:0000313" key="4">
    <source>
        <dbReference type="RefSeq" id="XP_014487235.1"/>
    </source>
</evidence>
<dbReference type="InterPro" id="IPR055216">
    <property type="entry name" value="Sol_i_2/4"/>
</dbReference>
<feature type="domain" description="Ant venom allergen Sol i 2/4" evidence="2">
    <location>
        <begin position="19"/>
        <end position="108"/>
    </location>
</feature>
<dbReference type="AlphaFoldDB" id="A0A6P3Y8J3"/>
<dbReference type="Gene3D" id="1.10.238.190">
    <property type="match status" value="1"/>
</dbReference>
<dbReference type="RefSeq" id="XP_014487235.1">
    <property type="nucleotide sequence ID" value="XM_014631749.1"/>
</dbReference>
<dbReference type="OrthoDB" id="7554597at2759"/>
<dbReference type="Proteomes" id="UP000515204">
    <property type="component" value="Unplaced"/>
</dbReference>
<dbReference type="SUPFAM" id="SSF47565">
    <property type="entry name" value="Insect pheromone/odorant-binding proteins"/>
    <property type="match status" value="1"/>
</dbReference>
<evidence type="ECO:0000256" key="1">
    <source>
        <dbReference type="ARBA" id="ARBA00009932"/>
    </source>
</evidence>
<gene>
    <name evidence="4" type="primary">LOC106751012</name>
</gene>
<evidence type="ECO:0000259" key="2">
    <source>
        <dbReference type="Pfam" id="PF22750"/>
    </source>
</evidence>
<dbReference type="GO" id="GO:0005549">
    <property type="term" value="F:odorant binding"/>
    <property type="evidence" value="ECO:0007669"/>
    <property type="project" value="InterPro"/>
</dbReference>
<dbReference type="InterPro" id="IPR036728">
    <property type="entry name" value="PBP_GOBP_sf"/>
</dbReference>
<accession>A0A6P3Y8J3</accession>
<dbReference type="Pfam" id="PF22750">
    <property type="entry name" value="Sol_i_2"/>
    <property type="match status" value="1"/>
</dbReference>
<proteinExistence type="inferred from homology"/>
<dbReference type="KEGG" id="dqu:106751012"/>
<keyword evidence="3" id="KW-1185">Reference proteome</keyword>
<comment type="similarity">
    <text evidence="1">Belongs to the ant venom allergen 2/4 family.</text>
</comment>